<dbReference type="GO" id="GO:0005886">
    <property type="term" value="C:plasma membrane"/>
    <property type="evidence" value="ECO:0007669"/>
    <property type="project" value="UniProtKB-SubCell"/>
</dbReference>
<feature type="transmembrane region" description="Helical" evidence="10">
    <location>
        <begin position="369"/>
        <end position="397"/>
    </location>
</feature>
<evidence type="ECO:0000256" key="9">
    <source>
        <dbReference type="RuleBase" id="RU003923"/>
    </source>
</evidence>
<dbReference type="PANTHER" id="PTHR30012">
    <property type="entry name" value="GENERAL SECRETION PATHWAY PROTEIN"/>
    <property type="match status" value="1"/>
</dbReference>
<comment type="similarity">
    <text evidence="2 9">Belongs to the GSP F family.</text>
</comment>
<evidence type="ECO:0000313" key="12">
    <source>
        <dbReference type="EMBL" id="TNJ35558.1"/>
    </source>
</evidence>
<evidence type="ECO:0000256" key="2">
    <source>
        <dbReference type="ARBA" id="ARBA00005745"/>
    </source>
</evidence>
<evidence type="ECO:0000256" key="5">
    <source>
        <dbReference type="ARBA" id="ARBA00022519"/>
    </source>
</evidence>
<keyword evidence="5" id="KW-0997">Cell inner membrane</keyword>
<dbReference type="OrthoDB" id="9805682at2"/>
<keyword evidence="3 9" id="KW-0813">Transport</keyword>
<dbReference type="EMBL" id="SMDR01000001">
    <property type="protein sequence ID" value="TNJ35558.1"/>
    <property type="molecule type" value="Genomic_DNA"/>
</dbReference>
<evidence type="ECO:0000313" key="13">
    <source>
        <dbReference type="Proteomes" id="UP000305760"/>
    </source>
</evidence>
<proteinExistence type="inferred from homology"/>
<dbReference type="InterPro" id="IPR018076">
    <property type="entry name" value="T2SS_GspF_dom"/>
</dbReference>
<sequence length="403" mass="43811">MALFRYKALSAAGETLDGQMEAASAEEVIVRLQDQGHLPVEARRADAGGGEGLGSLFKRKQFSDEQVLQFTQQLATLLGAGQPLDRALGILLELPDSAEARRVVERVRESVRGGTPLSTALEQQHGLFSRLYVNLVRAGEAGGSLQESLRRLADYLERSAALRGRVVNALIYPVILLVLVFVSVTFLLAVVVPQFQALFESMNAEIPWYSAAVLHVSLFLRAWWWLLLPVTAGGLAWAGWRLNQPSARRALDQRLLGWRFVGDLVAKLDTARLTRTLGTLVRNGVPLLNALNLSRPVLSNRVLAEAVEAASEEVKTGSGLGYALGRQKVFPRLAVQMIQVGEESGELDAMLLKVADTFDQETGNALDRLLAALVPLLTVVMTGIIGAIMLSVLLPIYDLTSSI</sequence>
<keyword evidence="6 9" id="KW-0812">Transmembrane</keyword>
<keyword evidence="4" id="KW-1003">Cell membrane</keyword>
<feature type="transmembrane region" description="Helical" evidence="10">
    <location>
        <begin position="169"/>
        <end position="192"/>
    </location>
</feature>
<evidence type="ECO:0000256" key="7">
    <source>
        <dbReference type="ARBA" id="ARBA00022989"/>
    </source>
</evidence>
<feature type="transmembrane region" description="Helical" evidence="10">
    <location>
        <begin position="222"/>
        <end position="240"/>
    </location>
</feature>
<dbReference type="PANTHER" id="PTHR30012:SF7">
    <property type="entry name" value="PROTEIN TRANSPORT PROTEIN HOFC HOMOLOG"/>
    <property type="match status" value="1"/>
</dbReference>
<organism evidence="12 13">
    <name type="scientific">Arenimonas terrae</name>
    <dbReference type="NCBI Taxonomy" id="2546226"/>
    <lineage>
        <taxon>Bacteria</taxon>
        <taxon>Pseudomonadati</taxon>
        <taxon>Pseudomonadota</taxon>
        <taxon>Gammaproteobacteria</taxon>
        <taxon>Lysobacterales</taxon>
        <taxon>Lysobacteraceae</taxon>
        <taxon>Arenimonas</taxon>
    </lineage>
</organism>
<dbReference type="Pfam" id="PF00482">
    <property type="entry name" value="T2SSF"/>
    <property type="match status" value="2"/>
</dbReference>
<evidence type="ECO:0000256" key="4">
    <source>
        <dbReference type="ARBA" id="ARBA00022475"/>
    </source>
</evidence>
<dbReference type="GO" id="GO:0015628">
    <property type="term" value="P:protein secretion by the type II secretion system"/>
    <property type="evidence" value="ECO:0007669"/>
    <property type="project" value="TreeGrafter"/>
</dbReference>
<evidence type="ECO:0000256" key="8">
    <source>
        <dbReference type="ARBA" id="ARBA00023136"/>
    </source>
</evidence>
<evidence type="ECO:0000256" key="3">
    <source>
        <dbReference type="ARBA" id="ARBA00022448"/>
    </source>
</evidence>
<dbReference type="PROSITE" id="PS00874">
    <property type="entry name" value="T2SP_F"/>
    <property type="match status" value="1"/>
</dbReference>
<dbReference type="PRINTS" id="PR00812">
    <property type="entry name" value="BCTERIALGSPF"/>
</dbReference>
<keyword evidence="7 10" id="KW-1133">Transmembrane helix</keyword>
<evidence type="ECO:0000259" key="11">
    <source>
        <dbReference type="Pfam" id="PF00482"/>
    </source>
</evidence>
<dbReference type="RefSeq" id="WP_139447122.1">
    <property type="nucleotide sequence ID" value="NZ_SMDR01000001.1"/>
</dbReference>
<accession>A0A5C4RX52</accession>
<evidence type="ECO:0000256" key="1">
    <source>
        <dbReference type="ARBA" id="ARBA00004429"/>
    </source>
</evidence>
<feature type="domain" description="Type II secretion system protein GspF" evidence="11">
    <location>
        <begin position="274"/>
        <end position="395"/>
    </location>
</feature>
<comment type="subcellular location">
    <subcellularLocation>
        <location evidence="1 9">Cell inner membrane</location>
        <topology evidence="1 9">Multi-pass membrane protein</topology>
    </subcellularLocation>
</comment>
<protein>
    <submittedName>
        <fullName evidence="12">Type II secretion system protein GspF</fullName>
    </submittedName>
</protein>
<keyword evidence="13" id="KW-1185">Reference proteome</keyword>
<dbReference type="InterPro" id="IPR001992">
    <property type="entry name" value="T2SS_GspF/T4SS_PilC_CS"/>
</dbReference>
<dbReference type="InterPro" id="IPR003004">
    <property type="entry name" value="GspF/PilC"/>
</dbReference>
<reference evidence="12 13" key="1">
    <citation type="submission" date="2019-03" db="EMBL/GenBank/DDBJ databases">
        <title>Arenimonas daejeonensis sp. nov., isolated from compost.</title>
        <authorList>
            <person name="Jeon C.O."/>
        </authorList>
    </citation>
    <scope>NUCLEOTIDE SEQUENCE [LARGE SCALE GENOMIC DNA]</scope>
    <source>
        <strain evidence="12 13">R29</strain>
    </source>
</reference>
<dbReference type="FunFam" id="1.20.81.30:FF:000001">
    <property type="entry name" value="Type II secretion system protein F"/>
    <property type="match status" value="2"/>
</dbReference>
<evidence type="ECO:0000256" key="6">
    <source>
        <dbReference type="ARBA" id="ARBA00022692"/>
    </source>
</evidence>
<dbReference type="AlphaFoldDB" id="A0A5C4RX52"/>
<comment type="caution">
    <text evidence="12">The sequence shown here is derived from an EMBL/GenBank/DDBJ whole genome shotgun (WGS) entry which is preliminary data.</text>
</comment>
<gene>
    <name evidence="12" type="ORF">E1B00_07360</name>
</gene>
<dbReference type="InterPro" id="IPR042094">
    <property type="entry name" value="T2SS_GspF_sf"/>
</dbReference>
<name>A0A5C4RX52_9GAMM</name>
<dbReference type="Gene3D" id="1.20.81.30">
    <property type="entry name" value="Type II secretion system (T2SS), domain F"/>
    <property type="match status" value="2"/>
</dbReference>
<evidence type="ECO:0000256" key="10">
    <source>
        <dbReference type="SAM" id="Phobius"/>
    </source>
</evidence>
<feature type="domain" description="Type II secretion system protein GspF" evidence="11">
    <location>
        <begin position="70"/>
        <end position="193"/>
    </location>
</feature>
<dbReference type="Proteomes" id="UP000305760">
    <property type="component" value="Unassembled WGS sequence"/>
</dbReference>
<keyword evidence="8 10" id="KW-0472">Membrane</keyword>